<accession>A0A512CXZ7</accession>
<feature type="transmembrane region" description="Helical" evidence="2">
    <location>
        <begin position="99"/>
        <end position="117"/>
    </location>
</feature>
<feature type="transmembrane region" description="Helical" evidence="2">
    <location>
        <begin position="177"/>
        <end position="197"/>
    </location>
</feature>
<comment type="caution">
    <text evidence="3">The sequence shown here is derived from an EMBL/GenBank/DDBJ whole genome shotgun (WGS) entry which is preliminary data.</text>
</comment>
<evidence type="ECO:0000256" key="2">
    <source>
        <dbReference type="SAM" id="Phobius"/>
    </source>
</evidence>
<proteinExistence type="predicted"/>
<feature type="transmembrane region" description="Helical" evidence="2">
    <location>
        <begin position="137"/>
        <end position="157"/>
    </location>
</feature>
<dbReference type="Proteomes" id="UP000321534">
    <property type="component" value="Unassembled WGS sequence"/>
</dbReference>
<protein>
    <recommendedName>
        <fullName evidence="5">DUF998 domain-containing protein</fullName>
    </recommendedName>
</protein>
<dbReference type="EMBL" id="BJYX01000003">
    <property type="protein sequence ID" value="GEO29093.1"/>
    <property type="molecule type" value="Genomic_DNA"/>
</dbReference>
<keyword evidence="2" id="KW-1133">Transmembrane helix</keyword>
<evidence type="ECO:0000313" key="4">
    <source>
        <dbReference type="Proteomes" id="UP000321534"/>
    </source>
</evidence>
<feature type="transmembrane region" description="Helical" evidence="2">
    <location>
        <begin position="244"/>
        <end position="266"/>
    </location>
</feature>
<dbReference type="AlphaFoldDB" id="A0A512CXZ7"/>
<feature type="region of interest" description="Disordered" evidence="1">
    <location>
        <begin position="1"/>
        <end position="20"/>
    </location>
</feature>
<keyword evidence="4" id="KW-1185">Reference proteome</keyword>
<feature type="transmembrane region" description="Helical" evidence="2">
    <location>
        <begin position="31"/>
        <end position="52"/>
    </location>
</feature>
<gene>
    <name evidence="3" type="ORF">TAE01_09030</name>
</gene>
<keyword evidence="2" id="KW-0812">Transmembrane</keyword>
<feature type="transmembrane region" description="Helical" evidence="2">
    <location>
        <begin position="72"/>
        <end position="90"/>
    </location>
</feature>
<evidence type="ECO:0008006" key="5">
    <source>
        <dbReference type="Google" id="ProtNLM"/>
    </source>
</evidence>
<keyword evidence="2" id="KW-0472">Membrane</keyword>
<feature type="transmembrane region" description="Helical" evidence="2">
    <location>
        <begin position="272"/>
        <end position="290"/>
    </location>
</feature>
<dbReference type="OrthoDB" id="9803163at2"/>
<name>A0A512CXZ7_9MICO</name>
<evidence type="ECO:0000313" key="3">
    <source>
        <dbReference type="EMBL" id="GEO29093.1"/>
    </source>
</evidence>
<feature type="transmembrane region" description="Helical" evidence="2">
    <location>
        <begin position="203"/>
        <end position="223"/>
    </location>
</feature>
<reference evidence="3 4" key="1">
    <citation type="submission" date="2019-07" db="EMBL/GenBank/DDBJ databases">
        <title>Whole genome shotgun sequence of Terrabacter aerolatus NBRC 106305.</title>
        <authorList>
            <person name="Hosoyama A."/>
            <person name="Uohara A."/>
            <person name="Ohji S."/>
            <person name="Ichikawa N."/>
        </authorList>
    </citation>
    <scope>NUCLEOTIDE SEQUENCE [LARGE SCALE GENOMIC DNA]</scope>
    <source>
        <strain evidence="3 4">NBRC 106305</strain>
    </source>
</reference>
<evidence type="ECO:0000256" key="1">
    <source>
        <dbReference type="SAM" id="MobiDB-lite"/>
    </source>
</evidence>
<dbReference type="RefSeq" id="WP_147063850.1">
    <property type="nucleotide sequence ID" value="NZ_BAAARO010000008.1"/>
</dbReference>
<sequence length="314" mass="33653">MPLTSDLPSDLPSDPSLPTSRTRDVVLTYRYLRGAMIALLLLLLLSVGYQWWWETGHSCWLGSISAYYYTPARAVFVGSLCALGASLVAYKGHSPEEDVLLGFSGLMAFVVAFVPTVPDDRCGPNAYSQTPAEIAAAVRNNIWSLVVVAVLSAAVTAWLKRGATTRSSSERPSVRSVLVTVACGAVLLGELVLFLALPDRFIALSHDIAAGTMVAGVIAVMVLSALRAEERHRGADEGTVYKRLYIAIALALAAALGVTVVAALRVHGFDHLVLIAEVIVIVLFAAYWGVQTKELWDLRASDGVEARATRSVVE</sequence>
<organism evidence="3 4">
    <name type="scientific">Terrabacter aerolatus</name>
    <dbReference type="NCBI Taxonomy" id="422442"/>
    <lineage>
        <taxon>Bacteria</taxon>
        <taxon>Bacillati</taxon>
        <taxon>Actinomycetota</taxon>
        <taxon>Actinomycetes</taxon>
        <taxon>Micrococcales</taxon>
        <taxon>Intrasporangiaceae</taxon>
        <taxon>Terrabacter</taxon>
    </lineage>
</organism>